<keyword evidence="8 16" id="KW-0472">Membrane</keyword>
<dbReference type="GO" id="GO:0015648">
    <property type="term" value="F:lipid-linked peptidoglycan transporter activity"/>
    <property type="evidence" value="ECO:0007669"/>
    <property type="project" value="TreeGrafter"/>
</dbReference>
<dbReference type="PANTHER" id="PTHR30474">
    <property type="entry name" value="CELL CYCLE PROTEIN"/>
    <property type="match status" value="1"/>
</dbReference>
<name>A0A0G1HDW6_UNCKA</name>
<gene>
    <name evidence="17" type="ORF">UW36_C0003G0013</name>
</gene>
<feature type="transmembrane region" description="Helical" evidence="16">
    <location>
        <begin position="128"/>
        <end position="153"/>
    </location>
</feature>
<keyword evidence="3" id="KW-0808">Transferase</keyword>
<feature type="transmembrane region" description="Helical" evidence="16">
    <location>
        <begin position="336"/>
        <end position="358"/>
    </location>
</feature>
<comment type="subcellular location">
    <subcellularLocation>
        <location evidence="1">Membrane</location>
        <topology evidence="1">Multi-pass membrane protein</topology>
    </subcellularLocation>
</comment>
<evidence type="ECO:0000313" key="17">
    <source>
        <dbReference type="EMBL" id="KKT45581.1"/>
    </source>
</evidence>
<dbReference type="EMBL" id="LCIA01000003">
    <property type="protein sequence ID" value="KKT45581.1"/>
    <property type="molecule type" value="Genomic_DNA"/>
</dbReference>
<keyword evidence="7 16" id="KW-1133">Transmembrane helix</keyword>
<feature type="transmembrane region" description="Helical" evidence="16">
    <location>
        <begin position="364"/>
        <end position="387"/>
    </location>
</feature>
<comment type="catalytic activity">
    <reaction evidence="15">
        <text>[GlcNAc-(1-&gt;4)-Mur2Ac(oyl-L-Ala-gamma-D-Glu-L-Lys-D-Ala-D-Ala)](n)-di-trans,octa-cis-undecaprenyl diphosphate + beta-D-GlcNAc-(1-&gt;4)-Mur2Ac(oyl-L-Ala-gamma-D-Glu-L-Lys-D-Ala-D-Ala)-di-trans,octa-cis-undecaprenyl diphosphate = [GlcNAc-(1-&gt;4)-Mur2Ac(oyl-L-Ala-gamma-D-Glu-L-Lys-D-Ala-D-Ala)](n+1)-di-trans,octa-cis-undecaprenyl diphosphate + di-trans,octa-cis-undecaprenyl diphosphate + H(+)</text>
        <dbReference type="Rhea" id="RHEA:23708"/>
        <dbReference type="Rhea" id="RHEA-COMP:9602"/>
        <dbReference type="Rhea" id="RHEA-COMP:9603"/>
        <dbReference type="ChEBI" id="CHEBI:15378"/>
        <dbReference type="ChEBI" id="CHEBI:58405"/>
        <dbReference type="ChEBI" id="CHEBI:60033"/>
        <dbReference type="ChEBI" id="CHEBI:78435"/>
        <dbReference type="EC" id="2.4.99.28"/>
    </reaction>
</comment>
<evidence type="ECO:0000256" key="12">
    <source>
        <dbReference type="ARBA" id="ARBA00041185"/>
    </source>
</evidence>
<dbReference type="Proteomes" id="UP000034128">
    <property type="component" value="Unassembled WGS sequence"/>
</dbReference>
<organism evidence="17 18">
    <name type="scientific">candidate division WWE3 bacterium GW2011_GWA2_44_16</name>
    <dbReference type="NCBI Taxonomy" id="1619110"/>
    <lineage>
        <taxon>Bacteria</taxon>
        <taxon>Katanobacteria</taxon>
    </lineage>
</organism>
<keyword evidence="6" id="KW-0573">Peptidoglycan synthesis</keyword>
<evidence type="ECO:0000256" key="14">
    <source>
        <dbReference type="ARBA" id="ARBA00044770"/>
    </source>
</evidence>
<dbReference type="AlphaFoldDB" id="A0A0G1HDW6"/>
<evidence type="ECO:0000256" key="10">
    <source>
        <dbReference type="ARBA" id="ARBA00033270"/>
    </source>
</evidence>
<feature type="transmembrane region" description="Helical" evidence="16">
    <location>
        <begin position="165"/>
        <end position="184"/>
    </location>
</feature>
<reference evidence="17 18" key="1">
    <citation type="journal article" date="2015" name="Nature">
        <title>rRNA introns, odd ribosomes, and small enigmatic genomes across a large radiation of phyla.</title>
        <authorList>
            <person name="Brown C.T."/>
            <person name="Hug L.A."/>
            <person name="Thomas B.C."/>
            <person name="Sharon I."/>
            <person name="Castelle C.J."/>
            <person name="Singh A."/>
            <person name="Wilkins M.J."/>
            <person name="Williams K.H."/>
            <person name="Banfield J.F."/>
        </authorList>
    </citation>
    <scope>NUCLEOTIDE SEQUENCE [LARGE SCALE GENOMIC DNA]</scope>
</reference>
<comment type="caution">
    <text evidence="17">The sequence shown here is derived from an EMBL/GenBank/DDBJ whole genome shotgun (WGS) entry which is preliminary data.</text>
</comment>
<evidence type="ECO:0000256" key="7">
    <source>
        <dbReference type="ARBA" id="ARBA00022989"/>
    </source>
</evidence>
<dbReference type="EC" id="2.4.99.28" evidence="14"/>
<feature type="transmembrane region" description="Helical" evidence="16">
    <location>
        <begin position="12"/>
        <end position="30"/>
    </location>
</feature>
<comment type="similarity">
    <text evidence="11">Belongs to the SEDS family. FtsW subfamily.</text>
</comment>
<dbReference type="GO" id="GO:0051301">
    <property type="term" value="P:cell division"/>
    <property type="evidence" value="ECO:0007669"/>
    <property type="project" value="InterPro"/>
</dbReference>
<dbReference type="PANTHER" id="PTHR30474:SF2">
    <property type="entry name" value="PEPTIDOGLYCAN GLYCOSYLTRANSFERASE FTSW-RELATED"/>
    <property type="match status" value="1"/>
</dbReference>
<dbReference type="GO" id="GO:0008955">
    <property type="term" value="F:peptidoglycan glycosyltransferase activity"/>
    <property type="evidence" value="ECO:0007669"/>
    <property type="project" value="UniProtKB-EC"/>
</dbReference>
<dbReference type="InterPro" id="IPR001182">
    <property type="entry name" value="FtsW/RodA"/>
</dbReference>
<keyword evidence="4 16" id="KW-0812">Transmembrane</keyword>
<evidence type="ECO:0000256" key="1">
    <source>
        <dbReference type="ARBA" id="ARBA00004141"/>
    </source>
</evidence>
<evidence type="ECO:0000256" key="4">
    <source>
        <dbReference type="ARBA" id="ARBA00022692"/>
    </source>
</evidence>
<feature type="transmembrane region" description="Helical" evidence="16">
    <location>
        <begin position="212"/>
        <end position="232"/>
    </location>
</feature>
<evidence type="ECO:0000256" key="16">
    <source>
        <dbReference type="SAM" id="Phobius"/>
    </source>
</evidence>
<dbReference type="STRING" id="1619110.UW36_C0003G0013"/>
<protein>
    <recommendedName>
        <fullName evidence="12">Probable peptidoglycan glycosyltransferase FtsW</fullName>
        <ecNumber evidence="14">2.4.99.28</ecNumber>
    </recommendedName>
    <alternativeName>
        <fullName evidence="13">Cell division protein FtsW</fullName>
    </alternativeName>
    <alternativeName>
        <fullName evidence="10">Cell wall polymerase</fullName>
    </alternativeName>
    <alternativeName>
        <fullName evidence="9">Peptidoglycan polymerase</fullName>
    </alternativeName>
</protein>
<dbReference type="GO" id="GO:0005886">
    <property type="term" value="C:plasma membrane"/>
    <property type="evidence" value="ECO:0007669"/>
    <property type="project" value="TreeGrafter"/>
</dbReference>
<dbReference type="GO" id="GO:0032153">
    <property type="term" value="C:cell division site"/>
    <property type="evidence" value="ECO:0007669"/>
    <property type="project" value="TreeGrafter"/>
</dbReference>
<sequence>MNKTAAKSRRFYYLLFGVLLFGVLMVYNASPLYAQRLFNDPYYFFKLQVTWTLFGIAFFIIFSRIKFQTLKRIAKPLFYVSLFFLFCLAFFATFFPCTQSTTRDITFFPCKNGARRWVNLNPVPLPQIPLVGTIGFQASDLAKLAMVLYLPLVLEEKRAAAKSKYAPFVFFIGACLLTSVLILFQPNMSNAGLVLLIGLAIYDISGLDVKPVLVMAPLGLVLGMVFILISPYRRERFITLVVPHQQSKLSESYQSDQILIGLGSGGLFGVGVGQSKQKQHYLPEVIGDSIFAIVGEELGYIGSVLVLVAFAFLSLDMLKIASEAGTVYEKMVGVGVTAWLFFQYLINIFATIGLIPFTGMPIPLISYGGSSMLFALSGMGLLANIYARRVKKPDLVNAVGRGRMS</sequence>
<dbReference type="Pfam" id="PF01098">
    <property type="entry name" value="FTSW_RODA_SPOVE"/>
    <property type="match status" value="1"/>
</dbReference>
<keyword evidence="5" id="KW-0133">Cell shape</keyword>
<evidence type="ECO:0000256" key="15">
    <source>
        <dbReference type="ARBA" id="ARBA00049902"/>
    </source>
</evidence>
<evidence type="ECO:0000256" key="5">
    <source>
        <dbReference type="ARBA" id="ARBA00022960"/>
    </source>
</evidence>
<feature type="transmembrane region" description="Helical" evidence="16">
    <location>
        <begin position="298"/>
        <end position="315"/>
    </location>
</feature>
<evidence type="ECO:0000256" key="13">
    <source>
        <dbReference type="ARBA" id="ARBA00041418"/>
    </source>
</evidence>
<evidence type="ECO:0000256" key="2">
    <source>
        <dbReference type="ARBA" id="ARBA00022676"/>
    </source>
</evidence>
<evidence type="ECO:0000256" key="11">
    <source>
        <dbReference type="ARBA" id="ARBA00038053"/>
    </source>
</evidence>
<evidence type="ECO:0000313" key="18">
    <source>
        <dbReference type="Proteomes" id="UP000034128"/>
    </source>
</evidence>
<feature type="transmembrane region" description="Helical" evidence="16">
    <location>
        <begin position="77"/>
        <end position="95"/>
    </location>
</feature>
<evidence type="ECO:0000256" key="9">
    <source>
        <dbReference type="ARBA" id="ARBA00032370"/>
    </source>
</evidence>
<accession>A0A0G1HDW6</accession>
<feature type="transmembrane region" description="Helical" evidence="16">
    <location>
        <begin position="42"/>
        <end position="65"/>
    </location>
</feature>
<proteinExistence type="inferred from homology"/>
<evidence type="ECO:0000256" key="3">
    <source>
        <dbReference type="ARBA" id="ARBA00022679"/>
    </source>
</evidence>
<keyword evidence="2" id="KW-0328">Glycosyltransferase</keyword>
<dbReference type="GO" id="GO:0008360">
    <property type="term" value="P:regulation of cell shape"/>
    <property type="evidence" value="ECO:0007669"/>
    <property type="project" value="UniProtKB-KW"/>
</dbReference>
<dbReference type="GO" id="GO:0009252">
    <property type="term" value="P:peptidoglycan biosynthetic process"/>
    <property type="evidence" value="ECO:0007669"/>
    <property type="project" value="UniProtKB-KW"/>
</dbReference>
<dbReference type="PATRIC" id="fig|1619110.3.peg.164"/>
<evidence type="ECO:0000256" key="6">
    <source>
        <dbReference type="ARBA" id="ARBA00022984"/>
    </source>
</evidence>
<evidence type="ECO:0000256" key="8">
    <source>
        <dbReference type="ARBA" id="ARBA00023136"/>
    </source>
</evidence>